<keyword evidence="5 9" id="KW-0440">LIM domain</keyword>
<dbReference type="EMBL" id="UYRT01106311">
    <property type="protein sequence ID" value="VDN44519.1"/>
    <property type="molecule type" value="Genomic_DNA"/>
</dbReference>
<reference evidence="11 12" key="1">
    <citation type="submission" date="2018-11" db="EMBL/GenBank/DDBJ databases">
        <authorList>
            <consortium name="Pathogen Informatics"/>
        </authorList>
    </citation>
    <scope>NUCLEOTIDE SEQUENCE [LARGE SCALE GENOMIC DNA]</scope>
</reference>
<keyword evidence="2 9" id="KW-0479">Metal-binding</keyword>
<dbReference type="GO" id="GO:0005634">
    <property type="term" value="C:nucleus"/>
    <property type="evidence" value="ECO:0007669"/>
    <property type="project" value="UniProtKB-SubCell"/>
</dbReference>
<sequence length="129" mass="14983">MFGTKCARCGLALQSTDYVHRVFASIYHVQCFTCFFCGHLFKKGDHYVLVDGQVICRPDYEHLLCQTPICQSHLFYDQNDSNRKTPKRPRTILNTQQRKAFKLAFEKTSKPCRKVLCRSASCFFAVNLF</sequence>
<keyword evidence="12" id="KW-1185">Reference proteome</keyword>
<dbReference type="GO" id="GO:0000981">
    <property type="term" value="F:DNA-binding transcription factor activity, RNA polymerase II-specific"/>
    <property type="evidence" value="ECO:0007669"/>
    <property type="project" value="TreeGrafter"/>
</dbReference>
<gene>
    <name evidence="11" type="ORF">GPUH_LOCUS25684</name>
</gene>
<dbReference type="Gene3D" id="1.10.10.60">
    <property type="entry name" value="Homeodomain-like"/>
    <property type="match status" value="1"/>
</dbReference>
<dbReference type="SMART" id="SM00132">
    <property type="entry name" value="LIM"/>
    <property type="match status" value="1"/>
</dbReference>
<dbReference type="Gene3D" id="2.10.110.10">
    <property type="entry name" value="Cysteine Rich Protein"/>
    <property type="match status" value="1"/>
</dbReference>
<evidence type="ECO:0000256" key="7">
    <source>
        <dbReference type="ARBA" id="ARBA00023155"/>
    </source>
</evidence>
<proteinExistence type="predicted"/>
<dbReference type="GO" id="GO:0046872">
    <property type="term" value="F:metal ion binding"/>
    <property type="evidence" value="ECO:0007669"/>
    <property type="project" value="UniProtKB-KW"/>
</dbReference>
<dbReference type="PROSITE" id="PS00478">
    <property type="entry name" value="LIM_DOMAIN_1"/>
    <property type="match status" value="1"/>
</dbReference>
<organism evidence="11 12">
    <name type="scientific">Gongylonema pulchrum</name>
    <dbReference type="NCBI Taxonomy" id="637853"/>
    <lineage>
        <taxon>Eukaryota</taxon>
        <taxon>Metazoa</taxon>
        <taxon>Ecdysozoa</taxon>
        <taxon>Nematoda</taxon>
        <taxon>Chromadorea</taxon>
        <taxon>Rhabditida</taxon>
        <taxon>Spirurina</taxon>
        <taxon>Spiruromorpha</taxon>
        <taxon>Spiruroidea</taxon>
        <taxon>Gongylonematidae</taxon>
        <taxon>Gongylonema</taxon>
    </lineage>
</organism>
<keyword evidence="3" id="KW-0677">Repeat</keyword>
<keyword evidence="8" id="KW-0539">Nucleus</keyword>
<dbReference type="FunFam" id="2.10.110.10:FF:000136">
    <property type="entry name" value="LIM domain family"/>
    <property type="match status" value="1"/>
</dbReference>
<evidence type="ECO:0000256" key="4">
    <source>
        <dbReference type="ARBA" id="ARBA00022833"/>
    </source>
</evidence>
<comment type="subcellular location">
    <subcellularLocation>
        <location evidence="1">Nucleus</location>
    </subcellularLocation>
</comment>
<evidence type="ECO:0000313" key="11">
    <source>
        <dbReference type="EMBL" id="VDN44519.1"/>
    </source>
</evidence>
<evidence type="ECO:0000313" key="12">
    <source>
        <dbReference type="Proteomes" id="UP000271098"/>
    </source>
</evidence>
<evidence type="ECO:0000256" key="1">
    <source>
        <dbReference type="ARBA" id="ARBA00004123"/>
    </source>
</evidence>
<evidence type="ECO:0000256" key="2">
    <source>
        <dbReference type="ARBA" id="ARBA00022723"/>
    </source>
</evidence>
<dbReference type="GO" id="GO:0007409">
    <property type="term" value="P:axonogenesis"/>
    <property type="evidence" value="ECO:0007669"/>
    <property type="project" value="UniProtKB-ARBA"/>
</dbReference>
<dbReference type="OrthoDB" id="6159439at2759"/>
<protein>
    <recommendedName>
        <fullName evidence="10">LIM zinc-binding domain-containing protein</fullName>
    </recommendedName>
</protein>
<dbReference type="InterPro" id="IPR050453">
    <property type="entry name" value="LIM_Homeobox_TF"/>
</dbReference>
<name>A0A3P7RUJ9_9BILA</name>
<keyword evidence="6" id="KW-0238">DNA-binding</keyword>
<dbReference type="Pfam" id="PF00412">
    <property type="entry name" value="LIM"/>
    <property type="match status" value="1"/>
</dbReference>
<dbReference type="InterPro" id="IPR001781">
    <property type="entry name" value="Znf_LIM"/>
</dbReference>
<evidence type="ECO:0000256" key="6">
    <source>
        <dbReference type="ARBA" id="ARBA00023125"/>
    </source>
</evidence>
<dbReference type="AlphaFoldDB" id="A0A3P7RUJ9"/>
<evidence type="ECO:0000256" key="9">
    <source>
        <dbReference type="PROSITE-ProRule" id="PRU00125"/>
    </source>
</evidence>
<evidence type="ECO:0000256" key="5">
    <source>
        <dbReference type="ARBA" id="ARBA00023038"/>
    </source>
</evidence>
<dbReference type="Proteomes" id="UP000271098">
    <property type="component" value="Unassembled WGS sequence"/>
</dbReference>
<evidence type="ECO:0000256" key="8">
    <source>
        <dbReference type="ARBA" id="ARBA00023242"/>
    </source>
</evidence>
<dbReference type="GO" id="GO:0045944">
    <property type="term" value="P:positive regulation of transcription by RNA polymerase II"/>
    <property type="evidence" value="ECO:0007669"/>
    <property type="project" value="UniProtKB-ARBA"/>
</dbReference>
<keyword evidence="7" id="KW-0371">Homeobox</keyword>
<accession>A0A3P7RUJ9</accession>
<evidence type="ECO:0000256" key="3">
    <source>
        <dbReference type="ARBA" id="ARBA00022737"/>
    </source>
</evidence>
<evidence type="ECO:0000259" key="10">
    <source>
        <dbReference type="PROSITE" id="PS50023"/>
    </source>
</evidence>
<dbReference type="PANTHER" id="PTHR24208">
    <property type="entry name" value="LIM/HOMEOBOX PROTEIN LHX"/>
    <property type="match status" value="1"/>
</dbReference>
<dbReference type="PROSITE" id="PS50023">
    <property type="entry name" value="LIM_DOMAIN_2"/>
    <property type="match status" value="1"/>
</dbReference>
<dbReference type="GO" id="GO:0000977">
    <property type="term" value="F:RNA polymerase II transcription regulatory region sequence-specific DNA binding"/>
    <property type="evidence" value="ECO:0007669"/>
    <property type="project" value="TreeGrafter"/>
</dbReference>
<feature type="domain" description="LIM zinc-binding" evidence="10">
    <location>
        <begin position="4"/>
        <end position="66"/>
    </location>
</feature>
<dbReference type="PANTHER" id="PTHR24208:SF166">
    <property type="entry name" value="LIM HOMEOBOX TRANSCRIPTION FACTOR 1 ALPHA, ISOFORM B"/>
    <property type="match status" value="1"/>
</dbReference>
<keyword evidence="4 9" id="KW-0862">Zinc</keyword>